<dbReference type="Proteomes" id="UP001375240">
    <property type="component" value="Unassembled WGS sequence"/>
</dbReference>
<organism evidence="2 3">
    <name type="scientific">Orbilia brochopaga</name>
    <dbReference type="NCBI Taxonomy" id="3140254"/>
    <lineage>
        <taxon>Eukaryota</taxon>
        <taxon>Fungi</taxon>
        <taxon>Dikarya</taxon>
        <taxon>Ascomycota</taxon>
        <taxon>Pezizomycotina</taxon>
        <taxon>Orbiliomycetes</taxon>
        <taxon>Orbiliales</taxon>
        <taxon>Orbiliaceae</taxon>
        <taxon>Orbilia</taxon>
    </lineage>
</organism>
<name>A0AAV9V672_9PEZI</name>
<feature type="compositionally biased region" description="Basic and acidic residues" evidence="1">
    <location>
        <begin position="595"/>
        <end position="614"/>
    </location>
</feature>
<sequence length="683" mass="77500">MVLSDYLIRVSVTDAAGRVRNHPDPSKGYPLTVQMRYRKGKLKFIRPSKARKLPEMLLVDGAIMRMIPNHGAGRCNPFRFEGKSYPRMGPRDPFTELHWHPGPQNRYPTAHHIFMRFGVDSDVGAQISGLQKPGGNCPVMIRYLLHLTDLMVNSDDDADQHSHEFCSFQVPMPILWGLIMLRSFNRWWTVPDLMDGGWCWDSGRPGHDGTPFKPVNETALYDDVYLKIWVCTPAERGLPAPGSCSFMLTHRGEAMESTDSSGFETEGEDLSSSQSSDFMTTSQPINITNSRYGRERGSSDAMPPRSSVSSSYRPDREPSHRQTRAPHGLGESQRAGGVENYRQGRYSQTAGSNSYVSPPQTYYTAPAAPFPFEEDAAGSFRSASYLDRRHDPRTRLDDAVQDSEHSSRQSIEDTYMERVLPKPYLYLDLTDEDLHDLKYNGTGIPLTPPVSASEATTSGPRWRRRRPREGSQHPEPPVEMSYSMQDRVPDDDYVRVQWERHYEQPEPRAEYSMDELSSIHAGSEFSPRSASQHDFSNLSSTPRQRRRHEGTGASYSQRYDNTVSSPGYDNTVSSPIDSRSPSSPLYSYGSSYRPFEFDRPSELSRSQEDAEFERINQFFASGGTRATEDAAGSPRYRSNDRPSRQPRGYPPRADERPEGRNARRPDDSRQDYSSSSHRASYWQ</sequence>
<reference evidence="2 3" key="1">
    <citation type="submission" date="2019-10" db="EMBL/GenBank/DDBJ databases">
        <authorList>
            <person name="Palmer J.M."/>
        </authorList>
    </citation>
    <scope>NUCLEOTIDE SEQUENCE [LARGE SCALE GENOMIC DNA]</scope>
    <source>
        <strain evidence="2 3">TWF696</strain>
    </source>
</reference>
<evidence type="ECO:0000313" key="2">
    <source>
        <dbReference type="EMBL" id="KAK6354535.1"/>
    </source>
</evidence>
<evidence type="ECO:0000313" key="3">
    <source>
        <dbReference type="Proteomes" id="UP001375240"/>
    </source>
</evidence>
<feature type="compositionally biased region" description="Polar residues" evidence="1">
    <location>
        <begin position="553"/>
        <end position="572"/>
    </location>
</feature>
<dbReference type="AlphaFoldDB" id="A0AAV9V672"/>
<comment type="caution">
    <text evidence="2">The sequence shown here is derived from an EMBL/GenBank/DDBJ whole genome shotgun (WGS) entry which is preliminary data.</text>
</comment>
<feature type="compositionally biased region" description="Low complexity" evidence="1">
    <location>
        <begin position="299"/>
        <end position="312"/>
    </location>
</feature>
<feature type="region of interest" description="Disordered" evidence="1">
    <location>
        <begin position="440"/>
        <end position="488"/>
    </location>
</feature>
<protein>
    <submittedName>
        <fullName evidence="2">Uncharacterized protein</fullName>
    </submittedName>
</protein>
<feature type="region of interest" description="Disordered" evidence="1">
    <location>
        <begin position="255"/>
        <end position="338"/>
    </location>
</feature>
<gene>
    <name evidence="2" type="ORF">TWF696_003678</name>
</gene>
<feature type="compositionally biased region" description="Polar residues" evidence="1">
    <location>
        <begin position="277"/>
        <end position="291"/>
    </location>
</feature>
<evidence type="ECO:0000256" key="1">
    <source>
        <dbReference type="SAM" id="MobiDB-lite"/>
    </source>
</evidence>
<feature type="region of interest" description="Disordered" evidence="1">
    <location>
        <begin position="521"/>
        <end position="683"/>
    </location>
</feature>
<feature type="compositionally biased region" description="Low complexity" evidence="1">
    <location>
        <begin position="573"/>
        <end position="594"/>
    </location>
</feature>
<feature type="compositionally biased region" description="Basic and acidic residues" evidence="1">
    <location>
        <begin position="652"/>
        <end position="670"/>
    </location>
</feature>
<accession>A0AAV9V672</accession>
<dbReference type="EMBL" id="JAVHNQ010000002">
    <property type="protein sequence ID" value="KAK6354535.1"/>
    <property type="molecule type" value="Genomic_DNA"/>
</dbReference>
<feature type="compositionally biased region" description="Polar residues" evidence="1">
    <location>
        <begin position="671"/>
        <end position="683"/>
    </location>
</feature>
<feature type="compositionally biased region" description="Polar residues" evidence="1">
    <location>
        <begin position="526"/>
        <end position="542"/>
    </location>
</feature>
<proteinExistence type="predicted"/>
<keyword evidence="3" id="KW-1185">Reference proteome</keyword>